<accession>A0A7N2KW03</accession>
<feature type="repeat" description="PPR" evidence="2">
    <location>
        <begin position="44"/>
        <end position="78"/>
    </location>
</feature>
<dbReference type="NCBIfam" id="TIGR00756">
    <property type="entry name" value="PPR"/>
    <property type="match status" value="2"/>
</dbReference>
<name>A0A7N2KW03_QUELO</name>
<dbReference type="Gramene" id="QL02p045829:mrna">
    <property type="protein sequence ID" value="QL02p045829:mrna:CDS:1"/>
    <property type="gene ID" value="QL02p045829"/>
</dbReference>
<dbReference type="InParanoid" id="A0A7N2KW03"/>
<dbReference type="Pfam" id="PF13041">
    <property type="entry name" value="PPR_2"/>
    <property type="match status" value="1"/>
</dbReference>
<evidence type="ECO:0008006" key="5">
    <source>
        <dbReference type="Google" id="ProtNLM"/>
    </source>
</evidence>
<dbReference type="InterPro" id="IPR002885">
    <property type="entry name" value="PPR_rpt"/>
</dbReference>
<dbReference type="AlphaFoldDB" id="A0A7N2KW03"/>
<proteinExistence type="predicted"/>
<dbReference type="EnsemblPlants" id="QL02p045829:mrna">
    <property type="protein sequence ID" value="QL02p045829:mrna:CDS:1"/>
    <property type="gene ID" value="QL02p045829"/>
</dbReference>
<dbReference type="OMA" id="KISHAWE"/>
<evidence type="ECO:0000313" key="4">
    <source>
        <dbReference type="Proteomes" id="UP000594261"/>
    </source>
</evidence>
<sequence>MRNKDIMPDVITYNSLIGGLGLVGQPDKARDVLKEMKEYGCYPDVASYDAAIRNYCIAKRLVEAYSLMDEMVHKGLNPNANTYNLFFRVFFWWNDLPSSWNLYPRI</sequence>
<dbReference type="PANTHER" id="PTHR45613">
    <property type="entry name" value="PENTATRICOPEPTIDE REPEAT-CONTAINING PROTEIN"/>
    <property type="match status" value="1"/>
</dbReference>
<evidence type="ECO:0000313" key="3">
    <source>
        <dbReference type="EnsemblPlants" id="QL02p045829:mrna:CDS:1"/>
    </source>
</evidence>
<reference evidence="3" key="2">
    <citation type="submission" date="2021-01" db="UniProtKB">
        <authorList>
            <consortium name="EnsemblPlants"/>
        </authorList>
    </citation>
    <scope>IDENTIFICATION</scope>
</reference>
<dbReference type="PROSITE" id="PS51375">
    <property type="entry name" value="PPR"/>
    <property type="match status" value="2"/>
</dbReference>
<feature type="repeat" description="PPR" evidence="2">
    <location>
        <begin position="9"/>
        <end position="43"/>
    </location>
</feature>
<organism evidence="3 4">
    <name type="scientific">Quercus lobata</name>
    <name type="common">Valley oak</name>
    <dbReference type="NCBI Taxonomy" id="97700"/>
    <lineage>
        <taxon>Eukaryota</taxon>
        <taxon>Viridiplantae</taxon>
        <taxon>Streptophyta</taxon>
        <taxon>Embryophyta</taxon>
        <taxon>Tracheophyta</taxon>
        <taxon>Spermatophyta</taxon>
        <taxon>Magnoliopsida</taxon>
        <taxon>eudicotyledons</taxon>
        <taxon>Gunneridae</taxon>
        <taxon>Pentapetalae</taxon>
        <taxon>rosids</taxon>
        <taxon>fabids</taxon>
        <taxon>Fagales</taxon>
        <taxon>Fagaceae</taxon>
        <taxon>Quercus</taxon>
    </lineage>
</organism>
<evidence type="ECO:0000256" key="1">
    <source>
        <dbReference type="ARBA" id="ARBA00022737"/>
    </source>
</evidence>
<evidence type="ECO:0000256" key="2">
    <source>
        <dbReference type="PROSITE-ProRule" id="PRU00708"/>
    </source>
</evidence>
<protein>
    <recommendedName>
        <fullName evidence="5">Pentatricopeptide repeat-containing protein</fullName>
    </recommendedName>
</protein>
<reference evidence="4" key="1">
    <citation type="journal article" date="2016" name="G3 (Bethesda)">
        <title>First Draft Assembly and Annotation of the Genome of a California Endemic Oak Quercus lobata Nee (Fagaceae).</title>
        <authorList>
            <person name="Sork V.L."/>
            <person name="Fitz-Gibbon S.T."/>
            <person name="Puiu D."/>
            <person name="Crepeau M."/>
            <person name="Gugger P.F."/>
            <person name="Sherman R."/>
            <person name="Stevens K."/>
            <person name="Langley C.H."/>
            <person name="Pellegrini M."/>
            <person name="Salzberg S.L."/>
        </authorList>
    </citation>
    <scope>NUCLEOTIDE SEQUENCE [LARGE SCALE GENOMIC DNA]</scope>
    <source>
        <strain evidence="4">cv. SW786</strain>
    </source>
</reference>
<dbReference type="PANTHER" id="PTHR45613:SF9">
    <property type="entry name" value="MITOCHONDRIAL GROUP I INTRON SPLICING FACTOR CCM1"/>
    <property type="match status" value="1"/>
</dbReference>
<keyword evidence="1" id="KW-0677">Repeat</keyword>
<keyword evidence="4" id="KW-1185">Reference proteome</keyword>
<dbReference type="Proteomes" id="UP000594261">
    <property type="component" value="Chromosome 2"/>
</dbReference>
<dbReference type="Gene3D" id="1.25.40.10">
    <property type="entry name" value="Tetratricopeptide repeat domain"/>
    <property type="match status" value="1"/>
</dbReference>
<dbReference type="InterPro" id="IPR011990">
    <property type="entry name" value="TPR-like_helical_dom_sf"/>
</dbReference>